<dbReference type="STRING" id="1209072.GCA_000766945_00589"/>
<protein>
    <submittedName>
        <fullName evidence="2">Flagellar protein FliT</fullName>
    </submittedName>
</protein>
<feature type="coiled-coil region" evidence="1">
    <location>
        <begin position="173"/>
        <end position="200"/>
    </location>
</feature>
<evidence type="ECO:0000313" key="3">
    <source>
        <dbReference type="Proteomes" id="UP000216101"/>
    </source>
</evidence>
<proteinExistence type="predicted"/>
<dbReference type="RefSeq" id="WP_094986025.1">
    <property type="nucleotide sequence ID" value="NZ_NHNI01000002.1"/>
</dbReference>
<organism evidence="2 3">
    <name type="scientific">Cellvibrio mixtus</name>
    <dbReference type="NCBI Taxonomy" id="39650"/>
    <lineage>
        <taxon>Bacteria</taxon>
        <taxon>Pseudomonadati</taxon>
        <taxon>Pseudomonadota</taxon>
        <taxon>Gammaproteobacteria</taxon>
        <taxon>Cellvibrionales</taxon>
        <taxon>Cellvibrionaceae</taxon>
        <taxon>Cellvibrio</taxon>
    </lineage>
</organism>
<keyword evidence="2" id="KW-0282">Flagellum</keyword>
<dbReference type="AlphaFoldDB" id="A0A266Q5J8"/>
<dbReference type="EMBL" id="NHNI01000002">
    <property type="protein sequence ID" value="OZY85110.1"/>
    <property type="molecule type" value="Genomic_DNA"/>
</dbReference>
<evidence type="ECO:0000313" key="2">
    <source>
        <dbReference type="EMBL" id="OZY85110.1"/>
    </source>
</evidence>
<dbReference type="InterPro" id="IPR043773">
    <property type="entry name" value="JetA"/>
</dbReference>
<name>A0A266Q5J8_9GAMM</name>
<sequence length="506" mass="58500">MFFSDSRQHFFNPLTGKYRALVAECLRLLYQRLYTDLRDYGHAINREQLVDIFKEAIARAPILDADADADINDGEDATEGRFKTQRDLASFIINRLIEHGWLEKQVDETSLQSSYGFSRMGRLFTQPFADNDANQFRTRNRNTRNTRNSLQAFYDQGEINDLLDAYEYSERIISDFTDVIAELEERKRQLVREVESRQLIQQASDEFFDFMETVFKPDLEVRLSADSVEKYRDQISDIITKVRRKRKYGQGDEETAAKDWRAVMELRLRKALPQKVVPGVSLLETLLQTIDSRLKNACDIMLPALRRALNTFTQRADIIIRQLSYINSRGQDDLMDIYRSLGNLTPEQQDHLLLEQGETIASIQMGFIDPAQIQLRAPRNIQVVRSMLDEDKALDADAQKSLFIQQALDKAFILQSSSVRDYVHQALLEKGEVRSSALQASNMQELLNLSHAIEVGAADNLSSRYRFTVQQNSEWLHQQPLVTGDAYFKQRDEFVIRLTDEGKPNE</sequence>
<accession>A0A266Q5J8</accession>
<gene>
    <name evidence="2" type="ORF">CBP51_18430</name>
</gene>
<dbReference type="Pfam" id="PF18982">
    <property type="entry name" value="JetA"/>
    <property type="match status" value="1"/>
</dbReference>
<keyword evidence="3" id="KW-1185">Reference proteome</keyword>
<comment type="caution">
    <text evidence="2">The sequence shown here is derived from an EMBL/GenBank/DDBJ whole genome shotgun (WGS) entry which is preliminary data.</text>
</comment>
<dbReference type="Proteomes" id="UP000216101">
    <property type="component" value="Unassembled WGS sequence"/>
</dbReference>
<keyword evidence="2" id="KW-0966">Cell projection</keyword>
<keyword evidence="2" id="KW-0969">Cilium</keyword>
<reference evidence="3" key="1">
    <citation type="submission" date="2017-05" db="EMBL/GenBank/DDBJ databases">
        <authorList>
            <person name="Barney B.M."/>
        </authorList>
    </citation>
    <scope>NUCLEOTIDE SEQUENCE [LARGE SCALE GENOMIC DNA]</scope>
    <source>
        <strain evidence="3">PSBB022</strain>
    </source>
</reference>
<evidence type="ECO:0000256" key="1">
    <source>
        <dbReference type="SAM" id="Coils"/>
    </source>
</evidence>
<keyword evidence="1" id="KW-0175">Coiled coil</keyword>